<dbReference type="AlphaFoldDB" id="A0A0E9PS17"/>
<sequence length="22" mass="2604">MNKIEVLRQKLAKIEVLSCFIK</sequence>
<evidence type="ECO:0000313" key="1">
    <source>
        <dbReference type="EMBL" id="JAH07274.1"/>
    </source>
</evidence>
<reference evidence="1" key="2">
    <citation type="journal article" date="2015" name="Fish Shellfish Immunol.">
        <title>Early steps in the European eel (Anguilla anguilla)-Vibrio vulnificus interaction in the gills: Role of the RtxA13 toxin.</title>
        <authorList>
            <person name="Callol A."/>
            <person name="Pajuelo D."/>
            <person name="Ebbesson L."/>
            <person name="Teles M."/>
            <person name="MacKenzie S."/>
            <person name="Amaro C."/>
        </authorList>
    </citation>
    <scope>NUCLEOTIDE SEQUENCE</scope>
</reference>
<organism evidence="1">
    <name type="scientific">Anguilla anguilla</name>
    <name type="common">European freshwater eel</name>
    <name type="synonym">Muraena anguilla</name>
    <dbReference type="NCBI Taxonomy" id="7936"/>
    <lineage>
        <taxon>Eukaryota</taxon>
        <taxon>Metazoa</taxon>
        <taxon>Chordata</taxon>
        <taxon>Craniata</taxon>
        <taxon>Vertebrata</taxon>
        <taxon>Euteleostomi</taxon>
        <taxon>Actinopterygii</taxon>
        <taxon>Neopterygii</taxon>
        <taxon>Teleostei</taxon>
        <taxon>Anguilliformes</taxon>
        <taxon>Anguillidae</taxon>
        <taxon>Anguilla</taxon>
    </lineage>
</organism>
<accession>A0A0E9PS17</accession>
<reference evidence="1" key="1">
    <citation type="submission" date="2014-11" db="EMBL/GenBank/DDBJ databases">
        <authorList>
            <person name="Amaro Gonzalez C."/>
        </authorList>
    </citation>
    <scope>NUCLEOTIDE SEQUENCE</scope>
</reference>
<protein>
    <submittedName>
        <fullName evidence="1">Uncharacterized protein</fullName>
    </submittedName>
</protein>
<dbReference type="EMBL" id="GBXM01101303">
    <property type="protein sequence ID" value="JAH07274.1"/>
    <property type="molecule type" value="Transcribed_RNA"/>
</dbReference>
<name>A0A0E9PS17_ANGAN</name>
<proteinExistence type="predicted"/>